<keyword evidence="7 15" id="KW-0808">Transferase</keyword>
<evidence type="ECO:0000256" key="14">
    <source>
        <dbReference type="ARBA" id="ARBA00047700"/>
    </source>
</evidence>
<evidence type="ECO:0000256" key="7">
    <source>
        <dbReference type="ARBA" id="ARBA00022679"/>
    </source>
</evidence>
<evidence type="ECO:0000259" key="18">
    <source>
        <dbReference type="Pfam" id="PF02896"/>
    </source>
</evidence>
<evidence type="ECO:0000313" key="19">
    <source>
        <dbReference type="EMBL" id="MBD2690919.1"/>
    </source>
</evidence>
<evidence type="ECO:0000256" key="9">
    <source>
        <dbReference type="ARBA" id="ARBA00022741"/>
    </source>
</evidence>
<dbReference type="NCBIfam" id="TIGR01418">
    <property type="entry name" value="PEP_synth"/>
    <property type="match status" value="1"/>
</dbReference>
<dbReference type="InterPro" id="IPR015813">
    <property type="entry name" value="Pyrv/PenolPyrv_kinase-like_dom"/>
</dbReference>
<dbReference type="Gene3D" id="3.50.30.10">
    <property type="entry name" value="Phosphohistidine domain"/>
    <property type="match status" value="1"/>
</dbReference>
<dbReference type="EC" id="2.7.9.2" evidence="5 15"/>
<evidence type="ECO:0000256" key="8">
    <source>
        <dbReference type="ARBA" id="ARBA00022723"/>
    </source>
</evidence>
<proteinExistence type="inferred from homology"/>
<feature type="domain" description="PEP-utilising enzyme mobile" evidence="16">
    <location>
        <begin position="404"/>
        <end position="475"/>
    </location>
</feature>
<dbReference type="Gene3D" id="3.20.20.60">
    <property type="entry name" value="Phosphoenolpyruvate-binding domains"/>
    <property type="match status" value="1"/>
</dbReference>
<dbReference type="PROSITE" id="PS00742">
    <property type="entry name" value="PEP_ENZYMES_2"/>
    <property type="match status" value="1"/>
</dbReference>
<dbReference type="Pfam" id="PF01326">
    <property type="entry name" value="PPDK_N"/>
    <property type="match status" value="1"/>
</dbReference>
<evidence type="ECO:0000259" key="17">
    <source>
        <dbReference type="Pfam" id="PF01326"/>
    </source>
</evidence>
<dbReference type="InterPro" id="IPR006319">
    <property type="entry name" value="PEP_synth"/>
</dbReference>
<organism evidence="19 20">
    <name type="scientific">Anabaena catenula FACHB-362</name>
    <dbReference type="NCBI Taxonomy" id="2692877"/>
    <lineage>
        <taxon>Bacteria</taxon>
        <taxon>Bacillati</taxon>
        <taxon>Cyanobacteriota</taxon>
        <taxon>Cyanophyceae</taxon>
        <taxon>Nostocales</taxon>
        <taxon>Nostocaceae</taxon>
        <taxon>Anabaena</taxon>
    </lineage>
</organism>
<dbReference type="SUPFAM" id="SSF51621">
    <property type="entry name" value="Phosphoenolpyruvate/pyruvate domain"/>
    <property type="match status" value="1"/>
</dbReference>
<dbReference type="PIRSF" id="PIRSF000854">
    <property type="entry name" value="PEP_synthase"/>
    <property type="match status" value="1"/>
</dbReference>
<comment type="function">
    <text evidence="2 15">Catalyzes the phosphorylation of pyruvate to phosphoenolpyruvate.</text>
</comment>
<dbReference type="InterPro" id="IPR023151">
    <property type="entry name" value="PEP_util_CS"/>
</dbReference>
<dbReference type="SUPFAM" id="SSF56059">
    <property type="entry name" value="Glutathione synthetase ATP-binding domain-like"/>
    <property type="match status" value="1"/>
</dbReference>
<evidence type="ECO:0000256" key="6">
    <source>
        <dbReference type="ARBA" id="ARBA00021623"/>
    </source>
</evidence>
<evidence type="ECO:0000313" key="20">
    <source>
        <dbReference type="Proteomes" id="UP000660381"/>
    </source>
</evidence>
<dbReference type="GO" id="GO:0008986">
    <property type="term" value="F:pyruvate, water dikinase activity"/>
    <property type="evidence" value="ECO:0007669"/>
    <property type="project" value="UniProtKB-EC"/>
</dbReference>
<evidence type="ECO:0000256" key="1">
    <source>
        <dbReference type="ARBA" id="ARBA00001946"/>
    </source>
</evidence>
<dbReference type="SUPFAM" id="SSF52009">
    <property type="entry name" value="Phosphohistidine domain"/>
    <property type="match status" value="1"/>
</dbReference>
<evidence type="ECO:0000256" key="5">
    <source>
        <dbReference type="ARBA" id="ARBA00011996"/>
    </source>
</evidence>
<feature type="domain" description="Pyruvate phosphate dikinase AMP/ATP-binding" evidence="17">
    <location>
        <begin position="33"/>
        <end position="364"/>
    </location>
</feature>
<feature type="domain" description="PEP-utilising enzyme C-terminal" evidence="18">
    <location>
        <begin position="498"/>
        <end position="808"/>
    </location>
</feature>
<dbReference type="Proteomes" id="UP000660381">
    <property type="component" value="Unassembled WGS sequence"/>
</dbReference>
<dbReference type="PANTHER" id="PTHR43030">
    <property type="entry name" value="PHOSPHOENOLPYRUVATE SYNTHASE"/>
    <property type="match status" value="1"/>
</dbReference>
<dbReference type="PRINTS" id="PR01736">
    <property type="entry name" value="PHPHTRNFRASE"/>
</dbReference>
<dbReference type="InterPro" id="IPR008279">
    <property type="entry name" value="PEP-util_enz_mobile_dom"/>
</dbReference>
<dbReference type="InterPro" id="IPR002192">
    <property type="entry name" value="PPDK_AMP/ATP-bd"/>
</dbReference>
<evidence type="ECO:0000256" key="4">
    <source>
        <dbReference type="ARBA" id="ARBA00007837"/>
    </source>
</evidence>
<dbReference type="InterPro" id="IPR013815">
    <property type="entry name" value="ATP_grasp_subdomain_1"/>
</dbReference>
<dbReference type="Pfam" id="PF00391">
    <property type="entry name" value="PEP-utilizers"/>
    <property type="match status" value="1"/>
</dbReference>
<dbReference type="PANTHER" id="PTHR43030:SF1">
    <property type="entry name" value="PHOSPHOENOLPYRUVATE SYNTHASE"/>
    <property type="match status" value="1"/>
</dbReference>
<evidence type="ECO:0000256" key="13">
    <source>
        <dbReference type="ARBA" id="ARBA00033470"/>
    </source>
</evidence>
<dbReference type="PROSITE" id="PS00370">
    <property type="entry name" value="PEP_ENZYMES_PHOS_SITE"/>
    <property type="match status" value="1"/>
</dbReference>
<gene>
    <name evidence="19" type="primary">ppsA</name>
    <name evidence="19" type="ORF">H6G68_03950</name>
</gene>
<evidence type="ECO:0000256" key="10">
    <source>
        <dbReference type="ARBA" id="ARBA00022777"/>
    </source>
</evidence>
<evidence type="ECO:0000256" key="11">
    <source>
        <dbReference type="ARBA" id="ARBA00022840"/>
    </source>
</evidence>
<evidence type="ECO:0000256" key="2">
    <source>
        <dbReference type="ARBA" id="ARBA00002988"/>
    </source>
</evidence>
<comment type="similarity">
    <text evidence="4 15">Belongs to the PEP-utilizing enzyme family.</text>
</comment>
<keyword evidence="12 15" id="KW-0460">Magnesium</keyword>
<evidence type="ECO:0000256" key="3">
    <source>
        <dbReference type="ARBA" id="ARBA00004742"/>
    </source>
</evidence>
<keyword evidence="8 15" id="KW-0479">Metal-binding</keyword>
<dbReference type="NCBIfam" id="NF005057">
    <property type="entry name" value="PRK06464.1"/>
    <property type="match status" value="1"/>
</dbReference>
<reference evidence="19 20" key="1">
    <citation type="journal article" date="2020" name="ISME J.">
        <title>Comparative genomics reveals insights into cyanobacterial evolution and habitat adaptation.</title>
        <authorList>
            <person name="Chen M.Y."/>
            <person name="Teng W.K."/>
            <person name="Zhao L."/>
            <person name="Hu C.X."/>
            <person name="Zhou Y.K."/>
            <person name="Han B.P."/>
            <person name="Song L.R."/>
            <person name="Shu W.S."/>
        </authorList>
    </citation>
    <scope>NUCLEOTIDE SEQUENCE [LARGE SCALE GENOMIC DNA]</scope>
    <source>
        <strain evidence="19 20">FACHB-362</strain>
    </source>
</reference>
<evidence type="ECO:0000259" key="16">
    <source>
        <dbReference type="Pfam" id="PF00391"/>
    </source>
</evidence>
<dbReference type="Pfam" id="PF02896">
    <property type="entry name" value="PEP-utilizers_C"/>
    <property type="match status" value="1"/>
</dbReference>
<keyword evidence="20" id="KW-1185">Reference proteome</keyword>
<comment type="cofactor">
    <cofactor evidence="1 15">
        <name>Mg(2+)</name>
        <dbReference type="ChEBI" id="CHEBI:18420"/>
    </cofactor>
</comment>
<dbReference type="InterPro" id="IPR000121">
    <property type="entry name" value="PEP_util_C"/>
</dbReference>
<protein>
    <recommendedName>
        <fullName evidence="6 15">Phosphoenolpyruvate synthase</fullName>
        <shortName evidence="15">PEP synthase</shortName>
        <ecNumber evidence="5 15">2.7.9.2</ecNumber>
    </recommendedName>
    <alternativeName>
        <fullName evidence="13 15">Pyruvate, water dikinase</fullName>
    </alternativeName>
</protein>
<comment type="caution">
    <text evidence="19">The sequence shown here is derived from an EMBL/GenBank/DDBJ whole genome shotgun (WGS) entry which is preliminary data.</text>
</comment>
<dbReference type="Gene3D" id="3.30.470.20">
    <property type="entry name" value="ATP-grasp fold, B domain"/>
    <property type="match status" value="1"/>
</dbReference>
<name>A0ABR8J0G4_9NOST</name>
<accession>A0ABR8J0G4</accession>
<dbReference type="InterPro" id="IPR036637">
    <property type="entry name" value="Phosphohistidine_dom_sf"/>
</dbReference>
<dbReference type="RefSeq" id="WP_190905455.1">
    <property type="nucleotide sequence ID" value="NZ_JACJTQ010000003.1"/>
</dbReference>
<keyword evidence="9 15" id="KW-0547">Nucleotide-binding</keyword>
<keyword evidence="11 15" id="KW-0067">ATP-binding</keyword>
<comment type="catalytic activity">
    <reaction evidence="14 15">
        <text>pyruvate + ATP + H2O = phosphoenolpyruvate + AMP + phosphate + 2 H(+)</text>
        <dbReference type="Rhea" id="RHEA:11364"/>
        <dbReference type="ChEBI" id="CHEBI:15361"/>
        <dbReference type="ChEBI" id="CHEBI:15377"/>
        <dbReference type="ChEBI" id="CHEBI:15378"/>
        <dbReference type="ChEBI" id="CHEBI:30616"/>
        <dbReference type="ChEBI" id="CHEBI:43474"/>
        <dbReference type="ChEBI" id="CHEBI:58702"/>
        <dbReference type="ChEBI" id="CHEBI:456215"/>
        <dbReference type="EC" id="2.7.9.2"/>
    </reaction>
</comment>
<sequence length="816" mass="89855">MLEIRKNQENDRLLSKEQALVLPFNAVGIADIPFVGGKNASLGEMIQQLSPKGVKVPTGFATTAYAYRFFITGAGLEAKLRKIFASLDVEDIDNLRQCGQQARSLMLNTPFPLELQEAIAQSYQSLCQEYGEDTDVAVRSSATAEDLPDASFAGQQETYLNVHGLKSLLESCHKCFASIFTDRAISYRQKKGFDHFEVALSVGVQKMVRSDLACSGVMFSIDTETGFKDAALITAAYGLGETVVQGAVNPDEYLVFKPTLQQGFKPILQKRLGTKEIKMVYDLGGMKLTKNVSVLPSERNQFALNNDEILQLANWACIIEDHYSQVRGMDTPMDIEWAKDGVTGELFIVQARPETVQSQKSKTVLKSYHLQEKSAVLLTGRSVGEMIGQGKAKVILDANQIQQFQAGDVLVTNRTDPDWEPIMKKASAIVTNSGGRTCHASIIAREMGIPAIVGCGNATTLLQTGQEITVSCAEGETGKVYAGLLNFEIQELTLDNLPRTRTKIMMNVGNPEEALGLTAIPNDGVGLARMEFIIANHIKAHPLALLHFNDLEDELAKYKIAELTAQYENKAEFFIDKLAQGIGTIAAAFYPKPVIVRLSDFKSNEYANLLGGRQFEPKEENPMLGWRGASRYYDPRYREGFALECEAMKRVRNEMGLTNMILMVPFCRTPEEGKRVLAEMAANGLVKGENGLEVYVMCELPSNVILADEFSQVFDGFSIGSNDLTQLTLGLDRDSELVAHLFDERNQAVKRTIAKAIATARQFKRKIGICGQAPSDYPEFARFLVEEGIDSISLNPDSVLKTQLEIAAAEGNIMSS</sequence>
<keyword evidence="10 15" id="KW-0418">Kinase</keyword>
<dbReference type="InterPro" id="IPR040442">
    <property type="entry name" value="Pyrv_kinase-like_dom_sf"/>
</dbReference>
<dbReference type="Gene3D" id="3.30.1490.20">
    <property type="entry name" value="ATP-grasp fold, A domain"/>
    <property type="match status" value="1"/>
</dbReference>
<evidence type="ECO:0000256" key="15">
    <source>
        <dbReference type="PIRNR" id="PIRNR000854"/>
    </source>
</evidence>
<evidence type="ECO:0000256" key="12">
    <source>
        <dbReference type="ARBA" id="ARBA00022842"/>
    </source>
</evidence>
<comment type="pathway">
    <text evidence="3 15">Carbohydrate biosynthesis; gluconeogenesis.</text>
</comment>
<dbReference type="InterPro" id="IPR018274">
    <property type="entry name" value="PEP_util_AS"/>
</dbReference>
<dbReference type="EMBL" id="JACJTQ010000003">
    <property type="protein sequence ID" value="MBD2690919.1"/>
    <property type="molecule type" value="Genomic_DNA"/>
</dbReference>